<keyword evidence="2" id="KW-1185">Reference proteome</keyword>
<reference evidence="1 2" key="2">
    <citation type="submission" date="2018-03" db="EMBL/GenBank/DDBJ databases">
        <title>The ancient ancestry and fast evolution of plastids.</title>
        <authorList>
            <person name="Moore K.R."/>
            <person name="Magnabosco C."/>
            <person name="Momper L."/>
            <person name="Gold D.A."/>
            <person name="Bosak T."/>
            <person name="Fournier G.P."/>
        </authorList>
    </citation>
    <scope>NUCLEOTIDE SEQUENCE [LARGE SCALE GENOMIC DNA]</scope>
    <source>
        <strain evidence="1 2">ULC007</strain>
    </source>
</reference>
<dbReference type="RefSeq" id="WP_073074798.1">
    <property type="nucleotide sequence ID" value="NZ_MPPI01000046.1"/>
</dbReference>
<proteinExistence type="predicted"/>
<evidence type="ECO:0008006" key="3">
    <source>
        <dbReference type="Google" id="ProtNLM"/>
    </source>
</evidence>
<dbReference type="Pfam" id="PF21983">
    <property type="entry name" value="NikA-like"/>
    <property type="match status" value="1"/>
</dbReference>
<name>A0A2T1D2Z2_9CYAN</name>
<dbReference type="AlphaFoldDB" id="A0A2T1D2Z2"/>
<dbReference type="InterPro" id="IPR053842">
    <property type="entry name" value="NikA-like"/>
</dbReference>
<reference evidence="1 2" key="1">
    <citation type="submission" date="2018-02" db="EMBL/GenBank/DDBJ databases">
        <authorList>
            <person name="Cohen D.B."/>
            <person name="Kent A.D."/>
        </authorList>
    </citation>
    <scope>NUCLEOTIDE SEQUENCE [LARGE SCALE GENOMIC DNA]</scope>
    <source>
        <strain evidence="1 2">ULC007</strain>
    </source>
</reference>
<evidence type="ECO:0000313" key="2">
    <source>
        <dbReference type="Proteomes" id="UP000238634"/>
    </source>
</evidence>
<gene>
    <name evidence="1" type="ORF">C7B65_25715</name>
</gene>
<sequence>MSLEVKTERFELRLTPEEKKRLAAKAAQFELSVSAYVRCVIGFSELPHEITEIAEETYFRLGEVHSNLNRVGSNLNQIAAAIGSQLAHQSSDQPIIQTLNTLHLAVDELKETISQLRSQIDETPQPKQRKR</sequence>
<organism evidence="1 2">
    <name type="scientific">Phormidesmis priestleyi ULC007</name>
    <dbReference type="NCBI Taxonomy" id="1920490"/>
    <lineage>
        <taxon>Bacteria</taxon>
        <taxon>Bacillati</taxon>
        <taxon>Cyanobacteriota</taxon>
        <taxon>Cyanophyceae</taxon>
        <taxon>Leptolyngbyales</taxon>
        <taxon>Leptolyngbyaceae</taxon>
        <taxon>Phormidesmis</taxon>
    </lineage>
</organism>
<evidence type="ECO:0000313" key="1">
    <source>
        <dbReference type="EMBL" id="PSB14863.1"/>
    </source>
</evidence>
<comment type="caution">
    <text evidence="1">The sequence shown here is derived from an EMBL/GenBank/DDBJ whole genome shotgun (WGS) entry which is preliminary data.</text>
</comment>
<dbReference type="EMBL" id="PVWG01000075">
    <property type="protein sequence ID" value="PSB14863.1"/>
    <property type="molecule type" value="Genomic_DNA"/>
</dbReference>
<protein>
    <recommendedName>
        <fullName evidence="3">Plasmid mobilization relaxosome protein MobC</fullName>
    </recommendedName>
</protein>
<accession>A0A2T1D2Z2</accession>
<dbReference type="Proteomes" id="UP000238634">
    <property type="component" value="Unassembled WGS sequence"/>
</dbReference>